<evidence type="ECO:0000256" key="6">
    <source>
        <dbReference type="ARBA" id="ARBA00022968"/>
    </source>
</evidence>
<dbReference type="EC" id="2.4.1.-" evidence="10"/>
<dbReference type="EMBL" id="UZAN01043285">
    <property type="protein sequence ID" value="VDP77946.1"/>
    <property type="molecule type" value="Genomic_DNA"/>
</dbReference>
<name>A0A183AH56_9TREM</name>
<gene>
    <name evidence="11" type="ORF">ECPE_LOCUS6291</name>
</gene>
<evidence type="ECO:0000256" key="3">
    <source>
        <dbReference type="ARBA" id="ARBA00022676"/>
    </source>
</evidence>
<evidence type="ECO:0000256" key="10">
    <source>
        <dbReference type="RuleBase" id="RU363063"/>
    </source>
</evidence>
<reference evidence="13" key="1">
    <citation type="submission" date="2016-06" db="UniProtKB">
        <authorList>
            <consortium name="WormBaseParasite"/>
        </authorList>
    </citation>
    <scope>IDENTIFICATION</scope>
</reference>
<keyword evidence="6" id="KW-0735">Signal-anchor</keyword>
<dbReference type="GO" id="GO:0000139">
    <property type="term" value="C:Golgi membrane"/>
    <property type="evidence" value="ECO:0007669"/>
    <property type="project" value="UniProtKB-SubCell"/>
</dbReference>
<keyword evidence="9" id="KW-0472">Membrane</keyword>
<keyword evidence="5" id="KW-0812">Transmembrane</keyword>
<keyword evidence="3 10" id="KW-0328">Glycosyltransferase</keyword>
<dbReference type="Pfam" id="PF01762">
    <property type="entry name" value="Galactosyl_T"/>
    <property type="match status" value="1"/>
</dbReference>
<dbReference type="AlphaFoldDB" id="A0A183AH56"/>
<reference evidence="11 12" key="2">
    <citation type="submission" date="2018-11" db="EMBL/GenBank/DDBJ databases">
        <authorList>
            <consortium name="Pathogen Informatics"/>
        </authorList>
    </citation>
    <scope>NUCLEOTIDE SEQUENCE [LARGE SCALE GENOMIC DNA]</scope>
    <source>
        <strain evidence="11 12">Egypt</strain>
    </source>
</reference>
<proteinExistence type="inferred from homology"/>
<comment type="subcellular location">
    <subcellularLocation>
        <location evidence="1 10">Golgi apparatus membrane</location>
        <topology evidence="1 10">Single-pass type II membrane protein</topology>
    </subcellularLocation>
</comment>
<dbReference type="Proteomes" id="UP000272942">
    <property type="component" value="Unassembled WGS sequence"/>
</dbReference>
<evidence type="ECO:0000256" key="8">
    <source>
        <dbReference type="ARBA" id="ARBA00023034"/>
    </source>
</evidence>
<dbReference type="GO" id="GO:0006493">
    <property type="term" value="P:protein O-linked glycosylation"/>
    <property type="evidence" value="ECO:0007669"/>
    <property type="project" value="TreeGrafter"/>
</dbReference>
<evidence type="ECO:0000256" key="4">
    <source>
        <dbReference type="ARBA" id="ARBA00022679"/>
    </source>
</evidence>
<accession>A0A183AH56</accession>
<dbReference type="GO" id="GO:0016758">
    <property type="term" value="F:hexosyltransferase activity"/>
    <property type="evidence" value="ECO:0007669"/>
    <property type="project" value="InterPro"/>
</dbReference>
<evidence type="ECO:0000256" key="2">
    <source>
        <dbReference type="ARBA" id="ARBA00008661"/>
    </source>
</evidence>
<sequence>MYFREDSVYMADTKKPINDQDISILVAPAGLCESNREEKIRSEIVVVVKSCVRCQEDRRWARATYMQLHLWGDFRIRFVFVTGIPARNYTGNIHFDGVSVNHRSHGNEKQDYEYSERELFSEANKFDDILIGDFEDHYFSLTLKQAFIFRWISAFCTHESSLFLFLDHDFAVIPGNLIRLVRGFPAQILADLSFGIRLQGHLVLRPIKEYHNRWAISEDEFPWKYYPPYFGGHAYIKGINIVTDLAIASAFIRPLRAEDSHMGIMRYKMGIPTYAVWHFAHGVSTAEELRKVTSTRSLYIMKYFNWTTGQIIGD</sequence>
<keyword evidence="12" id="KW-1185">Reference proteome</keyword>
<dbReference type="OrthoDB" id="2139606at2759"/>
<evidence type="ECO:0000256" key="7">
    <source>
        <dbReference type="ARBA" id="ARBA00022989"/>
    </source>
</evidence>
<dbReference type="WBParaSite" id="ECPE_0000630401-mRNA-1">
    <property type="protein sequence ID" value="ECPE_0000630401-mRNA-1"/>
    <property type="gene ID" value="ECPE_0000630401"/>
</dbReference>
<dbReference type="PANTHER" id="PTHR11214">
    <property type="entry name" value="BETA-1,3-N-ACETYLGLUCOSAMINYLTRANSFERASE"/>
    <property type="match status" value="1"/>
</dbReference>
<keyword evidence="4" id="KW-0808">Transferase</keyword>
<dbReference type="InterPro" id="IPR002659">
    <property type="entry name" value="Glyco_trans_31"/>
</dbReference>
<organism evidence="13">
    <name type="scientific">Echinostoma caproni</name>
    <dbReference type="NCBI Taxonomy" id="27848"/>
    <lineage>
        <taxon>Eukaryota</taxon>
        <taxon>Metazoa</taxon>
        <taxon>Spiralia</taxon>
        <taxon>Lophotrochozoa</taxon>
        <taxon>Platyhelminthes</taxon>
        <taxon>Trematoda</taxon>
        <taxon>Digenea</taxon>
        <taxon>Plagiorchiida</taxon>
        <taxon>Echinostomata</taxon>
        <taxon>Echinostomatoidea</taxon>
        <taxon>Echinostomatidae</taxon>
        <taxon>Echinostoma</taxon>
    </lineage>
</organism>
<evidence type="ECO:0000256" key="5">
    <source>
        <dbReference type="ARBA" id="ARBA00022692"/>
    </source>
</evidence>
<keyword evidence="7" id="KW-1133">Transmembrane helix</keyword>
<evidence type="ECO:0000256" key="9">
    <source>
        <dbReference type="ARBA" id="ARBA00023136"/>
    </source>
</evidence>
<evidence type="ECO:0000313" key="12">
    <source>
        <dbReference type="Proteomes" id="UP000272942"/>
    </source>
</evidence>
<keyword evidence="8 10" id="KW-0333">Golgi apparatus</keyword>
<evidence type="ECO:0000256" key="1">
    <source>
        <dbReference type="ARBA" id="ARBA00004323"/>
    </source>
</evidence>
<evidence type="ECO:0000313" key="13">
    <source>
        <dbReference type="WBParaSite" id="ECPE_0000630401-mRNA-1"/>
    </source>
</evidence>
<dbReference type="PANTHER" id="PTHR11214:SF3">
    <property type="entry name" value="BETA-1,3-GALACTOSYLTRANSFERASE 6"/>
    <property type="match status" value="1"/>
</dbReference>
<protein>
    <recommendedName>
        <fullName evidence="10">Hexosyltransferase</fullName>
        <ecNumber evidence="10">2.4.1.-</ecNumber>
    </recommendedName>
</protein>
<comment type="similarity">
    <text evidence="2 10">Belongs to the glycosyltransferase 31 family.</text>
</comment>
<evidence type="ECO:0000313" key="11">
    <source>
        <dbReference type="EMBL" id="VDP77946.1"/>
    </source>
</evidence>